<dbReference type="AlphaFoldDB" id="E1K1N2"/>
<dbReference type="GO" id="GO:0005829">
    <property type="term" value="C:cytosol"/>
    <property type="evidence" value="ECO:0007669"/>
    <property type="project" value="TreeGrafter"/>
</dbReference>
<dbReference type="SUPFAM" id="SSF55298">
    <property type="entry name" value="YjgF-like"/>
    <property type="match status" value="1"/>
</dbReference>
<keyword evidence="3" id="KW-1185">Reference proteome</keyword>
<gene>
    <name evidence="2" type="ORF">DesfrDRAFT_3782</name>
</gene>
<dbReference type="GO" id="GO:0019239">
    <property type="term" value="F:deaminase activity"/>
    <property type="evidence" value="ECO:0007669"/>
    <property type="project" value="TreeGrafter"/>
</dbReference>
<dbReference type="Pfam" id="PF01042">
    <property type="entry name" value="Ribonuc_L-PSP"/>
    <property type="match status" value="1"/>
</dbReference>
<dbReference type="Gene3D" id="3.30.1330.40">
    <property type="entry name" value="RutC-like"/>
    <property type="match status" value="1"/>
</dbReference>
<dbReference type="OrthoDB" id="9808943at2"/>
<dbReference type="InterPro" id="IPR006175">
    <property type="entry name" value="YjgF/YER057c/UK114"/>
</dbReference>
<evidence type="ECO:0000313" key="3">
    <source>
        <dbReference type="Proteomes" id="UP000006250"/>
    </source>
</evidence>
<dbReference type="eggNOG" id="COG0251">
    <property type="taxonomic scope" value="Bacteria"/>
</dbReference>
<dbReference type="EMBL" id="AECZ01000042">
    <property type="protein sequence ID" value="EFL49470.1"/>
    <property type="molecule type" value="Genomic_DNA"/>
</dbReference>
<proteinExistence type="inferred from homology"/>
<name>E1K1N2_SOLFR</name>
<accession>E1K1N2</accession>
<dbReference type="Proteomes" id="UP000006250">
    <property type="component" value="Unassembled WGS sequence"/>
</dbReference>
<comment type="similarity">
    <text evidence="1">Belongs to the RutC family.</text>
</comment>
<dbReference type="PANTHER" id="PTHR11803:SF58">
    <property type="entry name" value="PROTEIN HMF1-RELATED"/>
    <property type="match status" value="1"/>
</dbReference>
<dbReference type="PANTHER" id="PTHR11803">
    <property type="entry name" value="2-IMINOBUTANOATE/2-IMINOPROPANOATE DEAMINASE RIDA"/>
    <property type="match status" value="1"/>
</dbReference>
<dbReference type="STRING" id="596151.DesfrDRAFT_3782"/>
<sequence>MLIERKNYPGLPQPVGPYVHAVKYGGLLFLSGITAFGTPGIGQGIAGQAEAIFSQIAAIAAQEGSSLQNLLKVTIFIREADDLEGLRQVLDSVYGAAKPASSLVVVKSLFAPEIDVEVEATLAVG</sequence>
<protein>
    <submittedName>
        <fullName evidence="2">Endoribonuclease L-PSP</fullName>
    </submittedName>
</protein>
<evidence type="ECO:0000313" key="2">
    <source>
        <dbReference type="EMBL" id="EFL49470.1"/>
    </source>
</evidence>
<reference evidence="2 3" key="1">
    <citation type="submission" date="2010-08" db="EMBL/GenBank/DDBJ databases">
        <title>The draft genome of Desulfovibrio fructosovorans JJ.</title>
        <authorList>
            <consortium name="US DOE Joint Genome Institute (JGI-PGF)"/>
            <person name="Lucas S."/>
            <person name="Copeland A."/>
            <person name="Lapidus A."/>
            <person name="Cheng J.-F."/>
            <person name="Bruce D."/>
            <person name="Goodwin L."/>
            <person name="Pitluck S."/>
            <person name="Land M.L."/>
            <person name="Hauser L."/>
            <person name="Chang Y.-J."/>
            <person name="Jeffries C."/>
            <person name="Wall J.D."/>
            <person name="Stahl D.A."/>
            <person name="Arkin A.P."/>
            <person name="Dehal P."/>
            <person name="Stolyar S.M."/>
            <person name="Hazen T.C."/>
            <person name="Woyke T.J."/>
        </authorList>
    </citation>
    <scope>NUCLEOTIDE SEQUENCE [LARGE SCALE GENOMIC DNA]</scope>
    <source>
        <strain evidence="2 3">JJ</strain>
    </source>
</reference>
<dbReference type="RefSeq" id="WP_005996550.1">
    <property type="nucleotide sequence ID" value="NZ_AECZ01000042.1"/>
</dbReference>
<dbReference type="CDD" id="cd00448">
    <property type="entry name" value="YjgF_YER057c_UK114_family"/>
    <property type="match status" value="1"/>
</dbReference>
<organism evidence="2 3">
    <name type="scientific">Solidesulfovibrio fructosivorans JJ]</name>
    <dbReference type="NCBI Taxonomy" id="596151"/>
    <lineage>
        <taxon>Bacteria</taxon>
        <taxon>Pseudomonadati</taxon>
        <taxon>Thermodesulfobacteriota</taxon>
        <taxon>Desulfovibrionia</taxon>
        <taxon>Desulfovibrionales</taxon>
        <taxon>Desulfovibrionaceae</taxon>
        <taxon>Solidesulfovibrio</taxon>
    </lineage>
</organism>
<evidence type="ECO:0000256" key="1">
    <source>
        <dbReference type="ARBA" id="ARBA00010552"/>
    </source>
</evidence>
<comment type="caution">
    <text evidence="2">The sequence shown here is derived from an EMBL/GenBank/DDBJ whole genome shotgun (WGS) entry which is preliminary data.</text>
</comment>
<dbReference type="InterPro" id="IPR035959">
    <property type="entry name" value="RutC-like_sf"/>
</dbReference>